<dbReference type="SUPFAM" id="SSF56399">
    <property type="entry name" value="ADP-ribosylation"/>
    <property type="match status" value="1"/>
</dbReference>
<organism evidence="1 3">
    <name type="scientific">Rotaria magnacalcarata</name>
    <dbReference type="NCBI Taxonomy" id="392030"/>
    <lineage>
        <taxon>Eukaryota</taxon>
        <taxon>Metazoa</taxon>
        <taxon>Spiralia</taxon>
        <taxon>Gnathifera</taxon>
        <taxon>Rotifera</taxon>
        <taxon>Eurotatoria</taxon>
        <taxon>Bdelloidea</taxon>
        <taxon>Philodinida</taxon>
        <taxon>Philodinidae</taxon>
        <taxon>Rotaria</taxon>
    </lineage>
</organism>
<comment type="caution">
    <text evidence="1">The sequence shown here is derived from an EMBL/GenBank/DDBJ whole genome shotgun (WGS) entry which is preliminary data.</text>
</comment>
<proteinExistence type="predicted"/>
<accession>A0A816NT93</accession>
<dbReference type="PROSITE" id="PS51996">
    <property type="entry name" value="TR_MART"/>
    <property type="match status" value="1"/>
</dbReference>
<sequence length="159" mass="18175">MFLYGMLNRAIRMLDMDVMTKLDFFIRCLHLQLEKLHQKKSTNFQKPFTVYRGQGLSKHAFQDLLDSKGGLLSFNSFLSTSTNRETVTAFVQHVSQKNTDTVAVIFIMTIDSSKISTSITPFAMIDEQSAIPSEQEILFTMHTVFRIGEIKRTAKDGRL</sequence>
<dbReference type="AlphaFoldDB" id="A0A816NT93"/>
<name>A0A816NT93_9BILA</name>
<dbReference type="EMBL" id="CAJNRG010001847">
    <property type="protein sequence ID" value="CAF2039744.1"/>
    <property type="molecule type" value="Genomic_DNA"/>
</dbReference>
<dbReference type="Proteomes" id="UP000663887">
    <property type="component" value="Unassembled WGS sequence"/>
</dbReference>
<evidence type="ECO:0008006" key="4">
    <source>
        <dbReference type="Google" id="ProtNLM"/>
    </source>
</evidence>
<gene>
    <name evidence="2" type="ORF">UXM345_LOCUS3912</name>
    <name evidence="1" type="ORF">XDN619_LOCUS6458</name>
</gene>
<evidence type="ECO:0000313" key="1">
    <source>
        <dbReference type="EMBL" id="CAF2039744.1"/>
    </source>
</evidence>
<protein>
    <recommendedName>
        <fullName evidence="4">NAD(+)--protein-arginine ADP-ribosyltransferase</fullName>
    </recommendedName>
</protein>
<evidence type="ECO:0000313" key="3">
    <source>
        <dbReference type="Proteomes" id="UP000663887"/>
    </source>
</evidence>
<dbReference type="EMBL" id="CAJOBF010000262">
    <property type="protein sequence ID" value="CAF3785389.1"/>
    <property type="molecule type" value="Genomic_DNA"/>
</dbReference>
<dbReference type="Proteomes" id="UP000663842">
    <property type="component" value="Unassembled WGS sequence"/>
</dbReference>
<evidence type="ECO:0000313" key="2">
    <source>
        <dbReference type="EMBL" id="CAF3785389.1"/>
    </source>
</evidence>
<reference evidence="1" key="1">
    <citation type="submission" date="2021-02" db="EMBL/GenBank/DDBJ databases">
        <authorList>
            <person name="Nowell W R."/>
        </authorList>
    </citation>
    <scope>NUCLEOTIDE SEQUENCE</scope>
</reference>
<dbReference type="Gene3D" id="3.90.176.10">
    <property type="entry name" value="Toxin ADP-ribosyltransferase, Chain A, domain 1"/>
    <property type="match status" value="1"/>
</dbReference>